<dbReference type="Proteomes" id="UP000596427">
    <property type="component" value="Chromosome"/>
</dbReference>
<dbReference type="AlphaFoldDB" id="A0A974SIW0"/>
<accession>A0A974SIW0</accession>
<evidence type="ECO:0000313" key="2">
    <source>
        <dbReference type="EMBL" id="QRG07150.1"/>
    </source>
</evidence>
<evidence type="ECO:0000256" key="1">
    <source>
        <dbReference type="SAM" id="MobiDB-lite"/>
    </source>
</evidence>
<reference evidence="2 3" key="1">
    <citation type="submission" date="2020-10" db="EMBL/GenBank/DDBJ databases">
        <title>Degradation of 1,4-Dioxane by Xanthobacter sp. YN2, via a Novel Group-2 Soluble Di-Iron Monooxygenase.</title>
        <authorList>
            <person name="Ma F."/>
            <person name="Wang Y."/>
            <person name="Yang J."/>
            <person name="Guo H."/>
            <person name="Su D."/>
            <person name="Yu L."/>
        </authorList>
    </citation>
    <scope>NUCLEOTIDE SEQUENCE [LARGE SCALE GENOMIC DNA]</scope>
    <source>
        <strain evidence="2 3">YN2</strain>
    </source>
</reference>
<dbReference type="Pfam" id="PF11000">
    <property type="entry name" value="DUF2840"/>
    <property type="match status" value="1"/>
</dbReference>
<dbReference type="EMBL" id="CP063362">
    <property type="protein sequence ID" value="QRG07150.1"/>
    <property type="molecule type" value="Genomic_DNA"/>
</dbReference>
<gene>
    <name evidence="2" type="ORF">EZH22_01500</name>
</gene>
<keyword evidence="3" id="KW-1185">Reference proteome</keyword>
<evidence type="ECO:0000313" key="3">
    <source>
        <dbReference type="Proteomes" id="UP000596427"/>
    </source>
</evidence>
<name>A0A974SIW0_9HYPH</name>
<proteinExistence type="predicted"/>
<protein>
    <submittedName>
        <fullName evidence="2">DUF2840 domain-containing protein</fullName>
    </submittedName>
</protein>
<dbReference type="RefSeq" id="WP_203194062.1">
    <property type="nucleotide sequence ID" value="NZ_CP063362.1"/>
</dbReference>
<dbReference type="KEGG" id="xdi:EZH22_01500"/>
<dbReference type="InterPro" id="IPR021263">
    <property type="entry name" value="DUF2840"/>
</dbReference>
<feature type="region of interest" description="Disordered" evidence="1">
    <location>
        <begin position="1"/>
        <end position="21"/>
    </location>
</feature>
<sequence>MSQPVQSSVPKPIAPAPAAPTADPLTHVELTWIAKRIENWIRFGRPVHAQTLDRSRRIVSFAPGAIFAFVRWAANDFGTVVSRIDVVRAVAPGEAYQTLPFVRPGGEILLRVDGWPKVEKVLQHMDAVEAIGVHGADVAPDHWRHVHNRLIAGHMPRAYTPERHQAWLKRRECEA</sequence>
<organism evidence="2 3">
    <name type="scientific">Xanthobacter dioxanivorans</name>
    <dbReference type="NCBI Taxonomy" id="2528964"/>
    <lineage>
        <taxon>Bacteria</taxon>
        <taxon>Pseudomonadati</taxon>
        <taxon>Pseudomonadota</taxon>
        <taxon>Alphaproteobacteria</taxon>
        <taxon>Hyphomicrobiales</taxon>
        <taxon>Xanthobacteraceae</taxon>
        <taxon>Xanthobacter</taxon>
    </lineage>
</organism>